<gene>
    <name evidence="6" type="ORF">FNH08_15870</name>
</gene>
<keyword evidence="3 5" id="KW-1133">Transmembrane helix</keyword>
<dbReference type="PANTHER" id="PTHR43427">
    <property type="entry name" value="CHLORIDE CHANNEL PROTEIN CLC-E"/>
    <property type="match status" value="1"/>
</dbReference>
<dbReference type="AlphaFoldDB" id="A0A5N8XGF5"/>
<dbReference type="GO" id="GO:0016020">
    <property type="term" value="C:membrane"/>
    <property type="evidence" value="ECO:0007669"/>
    <property type="project" value="UniProtKB-SubCell"/>
</dbReference>
<evidence type="ECO:0000256" key="4">
    <source>
        <dbReference type="ARBA" id="ARBA00023136"/>
    </source>
</evidence>
<keyword evidence="7" id="KW-1185">Reference proteome</keyword>
<organism evidence="6 7">
    <name type="scientific">Streptomyces spongiae</name>
    <dbReference type="NCBI Taxonomy" id="565072"/>
    <lineage>
        <taxon>Bacteria</taxon>
        <taxon>Bacillati</taxon>
        <taxon>Actinomycetota</taxon>
        <taxon>Actinomycetes</taxon>
        <taxon>Kitasatosporales</taxon>
        <taxon>Streptomycetaceae</taxon>
        <taxon>Streptomyces</taxon>
    </lineage>
</organism>
<sequence>MLHRPEYLKALVFCGLIGIPVSLIAFWFLVAVEELEELIWTDWPRDLGWDQAPWWWPLPLLLVAGVVVGLAVARLPGRGGHIPAGGLHPGGMTKAALPGVVVAALSGLPLGVVLGPEAPLIALGGGLALLFASLVRAPENEAGAALLGAAGSASAISVLFGNPVVGAVLLMEVAGVGGPQLFAVMLPALLSSGIGALVFTGFGSWTGLHTGSLRIGLPKAPALDIGDVLWSLLLAPALALLIHGVFVGGRHAARFVSSRTASRTVRNTVVCAVGTGCCIALYAVATGRSPSEAALSGQATLSVLAQDPHAWSVGALVAVLAFKSLAYSLCLGSMRGGPIFPALFLGGAAGALLAPLPGFGLVPAMAAGMAASVTAALRLPVSSVVLVVLLLGNVDTVAVVVLASVVSFVLTQLLPQGPRMP</sequence>
<evidence type="ECO:0000313" key="7">
    <source>
        <dbReference type="Proteomes" id="UP000400924"/>
    </source>
</evidence>
<dbReference type="InterPro" id="IPR001807">
    <property type="entry name" value="ClC"/>
</dbReference>
<feature type="transmembrane region" description="Helical" evidence="5">
    <location>
        <begin position="384"/>
        <end position="410"/>
    </location>
</feature>
<dbReference type="InterPro" id="IPR014743">
    <property type="entry name" value="Cl-channel_core"/>
</dbReference>
<feature type="transmembrane region" description="Helical" evidence="5">
    <location>
        <begin position="7"/>
        <end position="30"/>
    </location>
</feature>
<evidence type="ECO:0000256" key="3">
    <source>
        <dbReference type="ARBA" id="ARBA00022989"/>
    </source>
</evidence>
<proteinExistence type="predicted"/>
<name>A0A5N8XGF5_9ACTN</name>
<dbReference type="OrthoDB" id="2729535at2"/>
<dbReference type="Gene3D" id="1.10.3080.10">
    <property type="entry name" value="Clc chloride channel"/>
    <property type="match status" value="1"/>
</dbReference>
<dbReference type="EMBL" id="VJZC01000092">
    <property type="protein sequence ID" value="MPY58590.1"/>
    <property type="molecule type" value="Genomic_DNA"/>
</dbReference>
<keyword evidence="2 5" id="KW-0812">Transmembrane</keyword>
<dbReference type="Proteomes" id="UP000400924">
    <property type="component" value="Unassembled WGS sequence"/>
</dbReference>
<feature type="transmembrane region" description="Helical" evidence="5">
    <location>
        <begin position="182"/>
        <end position="208"/>
    </location>
</feature>
<feature type="transmembrane region" description="Helical" evidence="5">
    <location>
        <begin position="95"/>
        <end position="114"/>
    </location>
</feature>
<dbReference type="PRINTS" id="PR00762">
    <property type="entry name" value="CLCHANNEL"/>
</dbReference>
<evidence type="ECO:0000256" key="1">
    <source>
        <dbReference type="ARBA" id="ARBA00004141"/>
    </source>
</evidence>
<accession>A0A5N8XGF5</accession>
<evidence type="ECO:0000256" key="2">
    <source>
        <dbReference type="ARBA" id="ARBA00022692"/>
    </source>
</evidence>
<feature type="transmembrane region" description="Helical" evidence="5">
    <location>
        <begin position="309"/>
        <end position="330"/>
    </location>
</feature>
<feature type="transmembrane region" description="Helical" evidence="5">
    <location>
        <begin position="144"/>
        <end position="170"/>
    </location>
</feature>
<dbReference type="Pfam" id="PF00654">
    <property type="entry name" value="Voltage_CLC"/>
    <property type="match status" value="1"/>
</dbReference>
<feature type="transmembrane region" description="Helical" evidence="5">
    <location>
        <begin position="228"/>
        <end position="248"/>
    </location>
</feature>
<feature type="transmembrane region" description="Helical" evidence="5">
    <location>
        <begin position="342"/>
        <end position="364"/>
    </location>
</feature>
<reference evidence="6 7" key="1">
    <citation type="submission" date="2019-07" db="EMBL/GenBank/DDBJ databases">
        <title>New species of Amycolatopsis and Streptomyces.</title>
        <authorList>
            <person name="Duangmal K."/>
            <person name="Teo W.F.A."/>
            <person name="Lipun K."/>
        </authorList>
    </citation>
    <scope>NUCLEOTIDE SEQUENCE [LARGE SCALE GENOMIC DNA]</scope>
    <source>
        <strain evidence="6 7">NBRC 106415</strain>
    </source>
</reference>
<evidence type="ECO:0000256" key="5">
    <source>
        <dbReference type="SAM" id="Phobius"/>
    </source>
</evidence>
<keyword evidence="4 5" id="KW-0472">Membrane</keyword>
<feature type="transmembrane region" description="Helical" evidence="5">
    <location>
        <begin position="269"/>
        <end position="289"/>
    </location>
</feature>
<dbReference type="SUPFAM" id="SSF81340">
    <property type="entry name" value="Clc chloride channel"/>
    <property type="match status" value="1"/>
</dbReference>
<protein>
    <submittedName>
        <fullName evidence="6">Chloride channel protein</fullName>
    </submittedName>
</protein>
<dbReference type="GO" id="GO:0015108">
    <property type="term" value="F:chloride transmembrane transporter activity"/>
    <property type="evidence" value="ECO:0007669"/>
    <property type="project" value="InterPro"/>
</dbReference>
<comment type="caution">
    <text evidence="6">The sequence shown here is derived from an EMBL/GenBank/DDBJ whole genome shotgun (WGS) entry which is preliminary data.</text>
</comment>
<feature type="transmembrane region" description="Helical" evidence="5">
    <location>
        <begin position="54"/>
        <end position="75"/>
    </location>
</feature>
<evidence type="ECO:0000313" key="6">
    <source>
        <dbReference type="EMBL" id="MPY58590.1"/>
    </source>
</evidence>
<dbReference type="InterPro" id="IPR050368">
    <property type="entry name" value="ClC-type_chloride_channel"/>
</dbReference>
<comment type="subcellular location">
    <subcellularLocation>
        <location evidence="1">Membrane</location>
        <topology evidence="1">Multi-pass membrane protein</topology>
    </subcellularLocation>
</comment>
<dbReference type="RefSeq" id="WP_152772127.1">
    <property type="nucleotide sequence ID" value="NZ_VJZC01000092.1"/>
</dbReference>